<comment type="caution">
    <text evidence="10">The sequence shown here is derived from an EMBL/GenBank/DDBJ whole genome shotgun (WGS) entry which is preliminary data.</text>
</comment>
<dbReference type="RefSeq" id="WP_277582010.1">
    <property type="nucleotide sequence ID" value="NZ_JAMBPV010000008.1"/>
</dbReference>
<evidence type="ECO:0000313" key="11">
    <source>
        <dbReference type="Proteomes" id="UP001152302"/>
    </source>
</evidence>
<feature type="transmembrane region" description="Helical" evidence="8">
    <location>
        <begin position="114"/>
        <end position="132"/>
    </location>
</feature>
<evidence type="ECO:0000256" key="5">
    <source>
        <dbReference type="ARBA" id="ARBA00022989"/>
    </source>
</evidence>
<evidence type="ECO:0000256" key="2">
    <source>
        <dbReference type="ARBA" id="ARBA00022475"/>
    </source>
</evidence>
<evidence type="ECO:0000256" key="6">
    <source>
        <dbReference type="ARBA" id="ARBA00023136"/>
    </source>
</evidence>
<evidence type="ECO:0000256" key="1">
    <source>
        <dbReference type="ARBA" id="ARBA00004651"/>
    </source>
</evidence>
<keyword evidence="4 8" id="KW-0812">Transmembrane</keyword>
<dbReference type="PANTHER" id="PTHR34390">
    <property type="entry name" value="UPF0442 PROTEIN YJJB-RELATED"/>
    <property type="match status" value="1"/>
</dbReference>
<evidence type="ECO:0000256" key="7">
    <source>
        <dbReference type="ARBA" id="ARBA00034125"/>
    </source>
</evidence>
<dbReference type="EMBL" id="JAMBPX010000009">
    <property type="protein sequence ID" value="MDG0860191.1"/>
    <property type="molecule type" value="Genomic_DNA"/>
</dbReference>
<feature type="transmembrane region" description="Helical" evidence="8">
    <location>
        <begin position="26"/>
        <end position="45"/>
    </location>
</feature>
<evidence type="ECO:0000313" key="10">
    <source>
        <dbReference type="EMBL" id="MDG0860191.1"/>
    </source>
</evidence>
<dbReference type="Pfam" id="PF12821">
    <property type="entry name" value="ThrE_2"/>
    <property type="match status" value="1"/>
</dbReference>
<dbReference type="PANTHER" id="PTHR34390:SF1">
    <property type="entry name" value="SUCCINATE TRANSPORTER SUBUNIT YJJB-RELATED"/>
    <property type="match status" value="1"/>
</dbReference>
<evidence type="ECO:0000256" key="3">
    <source>
        <dbReference type="ARBA" id="ARBA00022519"/>
    </source>
</evidence>
<comment type="subcellular location">
    <subcellularLocation>
        <location evidence="1">Cell membrane</location>
        <topology evidence="1">Multi-pass membrane protein</topology>
    </subcellularLocation>
</comment>
<dbReference type="InterPro" id="IPR024528">
    <property type="entry name" value="ThrE_2"/>
</dbReference>
<keyword evidence="3" id="KW-0997">Cell inner membrane</keyword>
<sequence>MTILITFLCSFSASYFFNVIYDSHKKVFLPAGFAGAMGYIVHYILSEHGQMDTIYTSLLGSLTLGLISHTMSRIYKAPVVLFMIPGIIPLVPGSIAFSATQQLVTLNFTDATNTFIRAILIAGAIALGLLISDQLSKTLNIRKFLAIKRNKL</sequence>
<dbReference type="InterPro" id="IPR050539">
    <property type="entry name" value="ThrE_Dicarb/AminoAcid_Exp"/>
</dbReference>
<comment type="similarity">
    <text evidence="7">Belongs to the ThrE exporter (TC 2.A.79) family.</text>
</comment>
<keyword evidence="2" id="KW-1003">Cell membrane</keyword>
<evidence type="ECO:0000259" key="9">
    <source>
        <dbReference type="Pfam" id="PF12821"/>
    </source>
</evidence>
<gene>
    <name evidence="10" type="ORF">M4L21_12695</name>
</gene>
<protein>
    <submittedName>
        <fullName evidence="10">Threonine/serine exporter family protein</fullName>
    </submittedName>
</protein>
<dbReference type="AlphaFoldDB" id="A0A9X4LAD7"/>
<keyword evidence="5 8" id="KW-1133">Transmembrane helix</keyword>
<accession>A0A9X4LAD7</accession>
<proteinExistence type="inferred from homology"/>
<feature type="transmembrane region" description="Helical" evidence="8">
    <location>
        <begin position="79"/>
        <end position="99"/>
    </location>
</feature>
<keyword evidence="6 8" id="KW-0472">Membrane</keyword>
<evidence type="ECO:0000256" key="4">
    <source>
        <dbReference type="ARBA" id="ARBA00022692"/>
    </source>
</evidence>
<name>A0A9X4LAD7_9STAP</name>
<feature type="domain" description="Threonine/Serine exporter ThrE" evidence="9">
    <location>
        <begin position="7"/>
        <end position="133"/>
    </location>
</feature>
<dbReference type="GO" id="GO:0015744">
    <property type="term" value="P:succinate transport"/>
    <property type="evidence" value="ECO:0007669"/>
    <property type="project" value="TreeGrafter"/>
</dbReference>
<evidence type="ECO:0000256" key="8">
    <source>
        <dbReference type="SAM" id="Phobius"/>
    </source>
</evidence>
<dbReference type="Proteomes" id="UP001152302">
    <property type="component" value="Unassembled WGS sequence"/>
</dbReference>
<organism evidence="10 11">
    <name type="scientific">Staphylococcus equorum</name>
    <dbReference type="NCBI Taxonomy" id="246432"/>
    <lineage>
        <taxon>Bacteria</taxon>
        <taxon>Bacillati</taxon>
        <taxon>Bacillota</taxon>
        <taxon>Bacilli</taxon>
        <taxon>Bacillales</taxon>
        <taxon>Staphylococcaceae</taxon>
        <taxon>Staphylococcus</taxon>
    </lineage>
</organism>
<dbReference type="GO" id="GO:0005886">
    <property type="term" value="C:plasma membrane"/>
    <property type="evidence" value="ECO:0007669"/>
    <property type="project" value="UniProtKB-SubCell"/>
</dbReference>
<reference evidence="10" key="1">
    <citation type="submission" date="2022-05" db="EMBL/GenBank/DDBJ databases">
        <title>Comparative genomics of Staphylococcus equorum isolates.</title>
        <authorList>
            <person name="Luelf R.H."/>
        </authorList>
    </citation>
    <scope>NUCLEOTIDE SEQUENCE</scope>
    <source>
        <strain evidence="10">TMW 2.2343</strain>
    </source>
</reference>